<dbReference type="Proteomes" id="UP000007319">
    <property type="component" value="Plasmid AZOBR_p2"/>
</dbReference>
<evidence type="ECO:0000256" key="1">
    <source>
        <dbReference type="SAM" id="MobiDB-lite"/>
    </source>
</evidence>
<dbReference type="EMBL" id="HE577329">
    <property type="protein sequence ID" value="CCD01938.1"/>
    <property type="molecule type" value="Genomic_DNA"/>
</dbReference>
<feature type="compositionally biased region" description="Basic and acidic residues" evidence="1">
    <location>
        <begin position="84"/>
        <end position="94"/>
    </location>
</feature>
<keyword evidence="2" id="KW-0614">Plasmid</keyword>
<feature type="compositionally biased region" description="Basic and acidic residues" evidence="1">
    <location>
        <begin position="56"/>
        <end position="67"/>
    </location>
</feature>
<evidence type="ECO:0000313" key="2">
    <source>
        <dbReference type="EMBL" id="CCD01938.1"/>
    </source>
</evidence>
<accession>A0A9P1JXY3</accession>
<feature type="region of interest" description="Disordered" evidence="1">
    <location>
        <begin position="1"/>
        <end position="132"/>
    </location>
</feature>
<evidence type="ECO:0000313" key="3">
    <source>
        <dbReference type="Proteomes" id="UP000007319"/>
    </source>
</evidence>
<feature type="compositionally biased region" description="Basic and acidic residues" evidence="1">
    <location>
        <begin position="120"/>
        <end position="129"/>
    </location>
</feature>
<proteinExistence type="predicted"/>
<name>A0A9P1JXY3_9PROT</name>
<protein>
    <submittedName>
        <fullName evidence="2">Uncharacterized protein</fullName>
    </submittedName>
</protein>
<geneLocation type="plasmid" evidence="2 3">
    <name>AZOBR_p2</name>
</geneLocation>
<sequence length="242" mass="27423">MARQPRPGVRHDAAGQRRVRRRLLLPVALRERHRHQPGGTDRRRPRRLLLHGAVRRPVEGRAHADARAHHRPRPSRQGRRRIRHHEDRTGLRGRDSRHRRRDLSAAGRGCEEELPGVQGADRHGDHPERPACVIASGPAARKDGAAAGPAPLRPLTSDVVICRIDTAETGLRSDVNTAFDNFLHFQISPFSKSLIENTSTFRTVWLNLRIPQRTRPPFTVHCASIHKFMASFSAQFARLDKN</sequence>
<gene>
    <name evidence="2" type="ORF">AZOBR_p270134</name>
</gene>
<dbReference type="AlphaFoldDB" id="A0A9P1JXY3"/>
<feature type="compositionally biased region" description="Basic residues" evidence="1">
    <location>
        <begin position="68"/>
        <end position="83"/>
    </location>
</feature>
<dbReference type="KEGG" id="abs:AZOBR_p270134"/>
<organism evidence="2 3">
    <name type="scientific">Azospirillum baldaniorum</name>
    <dbReference type="NCBI Taxonomy" id="1064539"/>
    <lineage>
        <taxon>Bacteria</taxon>
        <taxon>Pseudomonadati</taxon>
        <taxon>Pseudomonadota</taxon>
        <taxon>Alphaproteobacteria</taxon>
        <taxon>Rhodospirillales</taxon>
        <taxon>Azospirillaceae</taxon>
        <taxon>Azospirillum</taxon>
    </lineage>
</organism>
<reference evidence="2 3" key="1">
    <citation type="journal article" date="2011" name="PLoS Genet.">
        <title>Azospirillum genomes reveal transition of bacteria from aquatic to terrestrial environments.</title>
        <authorList>
            <person name="Wisniewski-Dye F."/>
            <person name="Borziak K."/>
            <person name="Khalsa-Moyers G."/>
            <person name="Alexandre G."/>
            <person name="Sukharnikov L.O."/>
            <person name="Wuichet K."/>
            <person name="Hurst G.B."/>
            <person name="McDonald W.H."/>
            <person name="Robertson J.S."/>
            <person name="Barbe V."/>
            <person name="Calteau A."/>
            <person name="Rouy Z."/>
            <person name="Mangenot S."/>
            <person name="Prigent-Combaret C."/>
            <person name="Normand P."/>
            <person name="Boyer M."/>
            <person name="Siguier P."/>
            <person name="Dessaux Y."/>
            <person name="Elmerich C."/>
            <person name="Condemine G."/>
            <person name="Krishnen G."/>
            <person name="Kennedy I."/>
            <person name="Paterson A.H."/>
            <person name="Gonzalez V."/>
            <person name="Mavingui P."/>
            <person name="Zhulin I.B."/>
        </authorList>
    </citation>
    <scope>NUCLEOTIDE SEQUENCE [LARGE SCALE GENOMIC DNA]</scope>
    <source>
        <strain evidence="2 3">Sp245</strain>
    </source>
</reference>
<keyword evidence="3" id="KW-1185">Reference proteome</keyword>